<dbReference type="PANTHER" id="PTHR47097:SF1">
    <property type="entry name" value="HEAT SHOCK PROTEIN BETA-3"/>
    <property type="match status" value="1"/>
</dbReference>
<dbReference type="PANTHER" id="PTHR47097">
    <property type="entry name" value="HEAT SHOCK PROTEIN BETA-3"/>
    <property type="match status" value="1"/>
</dbReference>
<dbReference type="GO" id="GO:0016607">
    <property type="term" value="C:nuclear speck"/>
    <property type="evidence" value="ECO:0007669"/>
    <property type="project" value="TreeGrafter"/>
</dbReference>
<keyword evidence="2" id="KW-1185">Reference proteome</keyword>
<comment type="caution">
    <text evidence="1">The sequence shown here is derived from an EMBL/GenBank/DDBJ whole genome shotgun (WGS) entry which is preliminary data.</text>
</comment>
<evidence type="ECO:0000313" key="2">
    <source>
        <dbReference type="Proteomes" id="UP000571567"/>
    </source>
</evidence>
<sequence>MAEAVIRHWMETHICYQEQFAVQELETHKLDHSLYTLLGPSTIALSNRRCIAESTAGGRKSGQEEENTHFQVLLDVEQFHPEDIIIQTFKGWLLIK</sequence>
<gene>
    <name evidence="1" type="primary">Hspb3_1</name>
    <name evidence="1" type="ORF">HIMHIM_R13381</name>
</gene>
<dbReference type="OrthoDB" id="1431247at2759"/>
<feature type="non-terminal residue" evidence="1">
    <location>
        <position position="96"/>
    </location>
</feature>
<dbReference type="InterPro" id="IPR033894">
    <property type="entry name" value="HSPB3"/>
</dbReference>
<protein>
    <submittedName>
        <fullName evidence="1">HSPB3 protein</fullName>
    </submittedName>
</protein>
<dbReference type="AlphaFoldDB" id="A0A7L1KPH2"/>
<name>A0A7L1KPH2_HIMHI</name>
<dbReference type="Proteomes" id="UP000571567">
    <property type="component" value="Unassembled WGS sequence"/>
</dbReference>
<dbReference type="EMBL" id="VXBK01002118">
    <property type="protein sequence ID" value="NXN64964.1"/>
    <property type="molecule type" value="Genomic_DNA"/>
</dbReference>
<dbReference type="GO" id="GO:0005737">
    <property type="term" value="C:cytoplasm"/>
    <property type="evidence" value="ECO:0007669"/>
    <property type="project" value="TreeGrafter"/>
</dbReference>
<accession>A0A7L1KPH2</accession>
<reference evidence="1 2" key="1">
    <citation type="submission" date="2019-09" db="EMBL/GenBank/DDBJ databases">
        <title>Bird 10,000 Genomes (B10K) Project - Family phase.</title>
        <authorList>
            <person name="Zhang G."/>
        </authorList>
    </citation>
    <scope>NUCLEOTIDE SEQUENCE [LARGE SCALE GENOMIC DNA]</scope>
    <source>
        <strain evidence="1">B10K-DU-002-13</strain>
        <tissue evidence="1">Muscle</tissue>
    </source>
</reference>
<organism evidence="1 2">
    <name type="scientific">Himantopus himantopus</name>
    <name type="common">Black-winged stilt</name>
    <name type="synonym">Charadrius himantopus</name>
    <dbReference type="NCBI Taxonomy" id="225398"/>
    <lineage>
        <taxon>Eukaryota</taxon>
        <taxon>Metazoa</taxon>
        <taxon>Chordata</taxon>
        <taxon>Craniata</taxon>
        <taxon>Vertebrata</taxon>
        <taxon>Euteleostomi</taxon>
        <taxon>Archelosauria</taxon>
        <taxon>Archosauria</taxon>
        <taxon>Dinosauria</taxon>
        <taxon>Saurischia</taxon>
        <taxon>Theropoda</taxon>
        <taxon>Coelurosauria</taxon>
        <taxon>Aves</taxon>
        <taxon>Neognathae</taxon>
        <taxon>Neoaves</taxon>
        <taxon>Charadriiformes</taxon>
        <taxon>Recurvirostridae</taxon>
        <taxon>Himantopus</taxon>
    </lineage>
</organism>
<evidence type="ECO:0000313" key="1">
    <source>
        <dbReference type="EMBL" id="NXN64964.1"/>
    </source>
</evidence>
<proteinExistence type="predicted"/>
<feature type="non-terminal residue" evidence="1">
    <location>
        <position position="1"/>
    </location>
</feature>